<evidence type="ECO:0000313" key="3">
    <source>
        <dbReference type="Proteomes" id="UP000297635"/>
    </source>
</evidence>
<evidence type="ECO:0008006" key="4">
    <source>
        <dbReference type="Google" id="ProtNLM"/>
    </source>
</evidence>
<protein>
    <recommendedName>
        <fullName evidence="4">DUF4230 domain-containing protein</fullName>
    </recommendedName>
</protein>
<keyword evidence="1" id="KW-1133">Transmembrane helix</keyword>
<proteinExistence type="predicted"/>
<feature type="transmembrane region" description="Helical" evidence="1">
    <location>
        <begin position="7"/>
        <end position="25"/>
    </location>
</feature>
<dbReference type="GeneID" id="82149175"/>
<organism evidence="2 3">
    <name type="scientific">Duncaniella freteri</name>
    <dbReference type="NCBI Taxonomy" id="2530391"/>
    <lineage>
        <taxon>Bacteria</taxon>
        <taxon>Pseudomonadati</taxon>
        <taxon>Bacteroidota</taxon>
        <taxon>Bacteroidia</taxon>
        <taxon>Bacteroidales</taxon>
        <taxon>Muribaculaceae</taxon>
        <taxon>Duncaniella</taxon>
    </lineage>
</organism>
<sequence>MIKIARLLLWVIIISAIAAGAYYMINRSKEPFHISRGHVNDIETMTRLCAIDIYNEAPVLDTINNKVIFAVQKQSGSISFDLQNIHTENSGDTLFVTLPKEIVEIKESTEPDSWQVIDTKSLALFIKDRMSLTEENAVKSKLRGRAIRQLYENGTVARARAEAATNLRSFLENIYRHPVIVIDPTPNGTLSH</sequence>
<dbReference type="RefSeq" id="WP_135471134.1">
    <property type="nucleotide sequence ID" value="NZ_CASGTF010000016.1"/>
</dbReference>
<accession>A0A4Z0V9J9</accession>
<evidence type="ECO:0000313" key="2">
    <source>
        <dbReference type="EMBL" id="TGG40118.1"/>
    </source>
</evidence>
<keyword evidence="1" id="KW-0472">Membrane</keyword>
<dbReference type="AlphaFoldDB" id="A0A4Z0V9J9"/>
<evidence type="ECO:0000256" key="1">
    <source>
        <dbReference type="SAM" id="Phobius"/>
    </source>
</evidence>
<gene>
    <name evidence="2" type="ORF">EZ315_05165</name>
</gene>
<keyword evidence="1" id="KW-0812">Transmembrane</keyword>
<comment type="caution">
    <text evidence="2">The sequence shown here is derived from an EMBL/GenBank/DDBJ whole genome shotgun (WGS) entry which is preliminary data.</text>
</comment>
<reference evidence="2 3" key="1">
    <citation type="submission" date="2019-02" db="EMBL/GenBank/DDBJ databases">
        <title>Isolation and identification of novel species under the genus Muribaculum.</title>
        <authorList>
            <person name="Miyake S."/>
            <person name="Ding Y."/>
            <person name="Low A."/>
            <person name="Soh M."/>
            <person name="Seedorf H."/>
        </authorList>
    </citation>
    <scope>NUCLEOTIDE SEQUENCE [LARGE SCALE GENOMIC DNA]</scope>
    <source>
        <strain evidence="2 3">TLL-A3</strain>
    </source>
</reference>
<keyword evidence="3" id="KW-1185">Reference proteome</keyword>
<dbReference type="Proteomes" id="UP000297635">
    <property type="component" value="Unassembled WGS sequence"/>
</dbReference>
<dbReference type="EMBL" id="SJSA01000001">
    <property type="protein sequence ID" value="TGG40118.1"/>
    <property type="molecule type" value="Genomic_DNA"/>
</dbReference>
<name>A0A4Z0V9J9_9BACT</name>